<dbReference type="GO" id="GO:0003700">
    <property type="term" value="F:DNA-binding transcription factor activity"/>
    <property type="evidence" value="ECO:0007669"/>
    <property type="project" value="InterPro"/>
</dbReference>
<dbReference type="InterPro" id="IPR036390">
    <property type="entry name" value="WH_DNA-bd_sf"/>
</dbReference>
<dbReference type="EMBL" id="FOVM01000002">
    <property type="protein sequence ID" value="SFN51073.1"/>
    <property type="molecule type" value="Genomic_DNA"/>
</dbReference>
<evidence type="ECO:0000313" key="7">
    <source>
        <dbReference type="Proteomes" id="UP000198867"/>
    </source>
</evidence>
<keyword evidence="3 6" id="KW-0238">DNA-binding</keyword>
<organism evidence="6 7">
    <name type="scientific">Mycetocola miduiensis</name>
    <dbReference type="NCBI Taxonomy" id="995034"/>
    <lineage>
        <taxon>Bacteria</taxon>
        <taxon>Bacillati</taxon>
        <taxon>Actinomycetota</taxon>
        <taxon>Actinomycetes</taxon>
        <taxon>Micrococcales</taxon>
        <taxon>Microbacteriaceae</taxon>
        <taxon>Mycetocola</taxon>
    </lineage>
</organism>
<proteinExistence type="predicted"/>
<dbReference type="InterPro" id="IPR036388">
    <property type="entry name" value="WH-like_DNA-bd_sf"/>
</dbReference>
<feature type="domain" description="HTH gntR-type" evidence="5">
    <location>
        <begin position="10"/>
        <end position="78"/>
    </location>
</feature>
<evidence type="ECO:0000256" key="3">
    <source>
        <dbReference type="ARBA" id="ARBA00023125"/>
    </source>
</evidence>
<dbReference type="InterPro" id="IPR000524">
    <property type="entry name" value="Tscrpt_reg_HTH_GntR"/>
</dbReference>
<keyword evidence="1" id="KW-0663">Pyridoxal phosphate</keyword>
<dbReference type="AlphaFoldDB" id="A0A1I4ZM01"/>
<dbReference type="Pfam" id="PF00392">
    <property type="entry name" value="GntR"/>
    <property type="match status" value="1"/>
</dbReference>
<dbReference type="RefSeq" id="WP_090709197.1">
    <property type="nucleotide sequence ID" value="NZ_FOVM01000002.1"/>
</dbReference>
<dbReference type="SMART" id="SM00345">
    <property type="entry name" value="HTH_GNTR"/>
    <property type="match status" value="1"/>
</dbReference>
<dbReference type="STRING" id="995034.SAMN05216219_0905"/>
<dbReference type="Proteomes" id="UP000198867">
    <property type="component" value="Unassembled WGS sequence"/>
</dbReference>
<protein>
    <submittedName>
        <fullName evidence="6">DNA-binding transcriptional regulator YhcF, GntR family</fullName>
    </submittedName>
</protein>
<dbReference type="Gene3D" id="1.10.10.10">
    <property type="entry name" value="Winged helix-like DNA-binding domain superfamily/Winged helix DNA-binding domain"/>
    <property type="match status" value="1"/>
</dbReference>
<dbReference type="PANTHER" id="PTHR46577:SF1">
    <property type="entry name" value="HTH-TYPE TRANSCRIPTIONAL REGULATORY PROTEIN GABR"/>
    <property type="match status" value="1"/>
</dbReference>
<keyword evidence="2" id="KW-0805">Transcription regulation</keyword>
<keyword evidence="4" id="KW-0804">Transcription</keyword>
<evidence type="ECO:0000256" key="1">
    <source>
        <dbReference type="ARBA" id="ARBA00022898"/>
    </source>
</evidence>
<evidence type="ECO:0000256" key="4">
    <source>
        <dbReference type="ARBA" id="ARBA00023163"/>
    </source>
</evidence>
<evidence type="ECO:0000256" key="2">
    <source>
        <dbReference type="ARBA" id="ARBA00023015"/>
    </source>
</evidence>
<evidence type="ECO:0000313" key="6">
    <source>
        <dbReference type="EMBL" id="SFN51073.1"/>
    </source>
</evidence>
<reference evidence="7" key="1">
    <citation type="submission" date="2016-10" db="EMBL/GenBank/DDBJ databases">
        <authorList>
            <person name="Varghese N."/>
            <person name="Submissions S."/>
        </authorList>
    </citation>
    <scope>NUCLEOTIDE SEQUENCE [LARGE SCALE GENOMIC DNA]</scope>
    <source>
        <strain evidence="7">CGMCC 1.11101</strain>
    </source>
</reference>
<dbReference type="PROSITE" id="PS50949">
    <property type="entry name" value="HTH_GNTR"/>
    <property type="match status" value="1"/>
</dbReference>
<dbReference type="InterPro" id="IPR051446">
    <property type="entry name" value="HTH_trans_reg/aminotransferase"/>
</dbReference>
<sequence length="128" mass="13335">MVAIDLGGAAPPSEQIYQQLRGLILSGRIAAGERLPTVRQLARDLGVAPGTVARAYKQLELESYVQTRARGGTTVLTSPQSLPAEVLKAARALHDAAVRHGTSLDDSIATLTGIWDSDGGANDATSSN</sequence>
<dbReference type="SUPFAM" id="SSF46785">
    <property type="entry name" value="Winged helix' DNA-binding domain"/>
    <property type="match status" value="1"/>
</dbReference>
<name>A0A1I4ZM01_9MICO</name>
<accession>A0A1I4ZM01</accession>
<keyword evidence="7" id="KW-1185">Reference proteome</keyword>
<dbReference type="GO" id="GO:0003677">
    <property type="term" value="F:DNA binding"/>
    <property type="evidence" value="ECO:0007669"/>
    <property type="project" value="UniProtKB-KW"/>
</dbReference>
<dbReference type="PANTHER" id="PTHR46577">
    <property type="entry name" value="HTH-TYPE TRANSCRIPTIONAL REGULATORY PROTEIN GABR"/>
    <property type="match status" value="1"/>
</dbReference>
<dbReference type="OrthoDB" id="4307011at2"/>
<evidence type="ECO:0000259" key="5">
    <source>
        <dbReference type="PROSITE" id="PS50949"/>
    </source>
</evidence>
<dbReference type="CDD" id="cd07377">
    <property type="entry name" value="WHTH_GntR"/>
    <property type="match status" value="1"/>
</dbReference>
<gene>
    <name evidence="6" type="ORF">SAMN05216219_0905</name>
</gene>